<evidence type="ECO:0008006" key="3">
    <source>
        <dbReference type="Google" id="ProtNLM"/>
    </source>
</evidence>
<dbReference type="RefSeq" id="WP_268617518.1">
    <property type="nucleotide sequence ID" value="NZ_JAMDMX010000097.1"/>
</dbReference>
<gene>
    <name evidence="1" type="ORF">M5X19_26530</name>
</gene>
<organism evidence="1 2">
    <name type="scientific">Paenibacillus alginolyticus</name>
    <dbReference type="NCBI Taxonomy" id="59839"/>
    <lineage>
        <taxon>Bacteria</taxon>
        <taxon>Bacillati</taxon>
        <taxon>Bacillota</taxon>
        <taxon>Bacilli</taxon>
        <taxon>Bacillales</taxon>
        <taxon>Paenibacillaceae</taxon>
        <taxon>Paenibacillus</taxon>
    </lineage>
</organism>
<reference evidence="1 2" key="1">
    <citation type="submission" date="2022-05" db="EMBL/GenBank/DDBJ databases">
        <title>Genome Sequencing of Bee-Associated Microbes.</title>
        <authorList>
            <person name="Dunlap C."/>
        </authorList>
    </citation>
    <scope>NUCLEOTIDE SEQUENCE [LARGE SCALE GENOMIC DNA]</scope>
    <source>
        <strain evidence="1 2">NRRL B-14421</strain>
    </source>
</reference>
<proteinExistence type="predicted"/>
<name>A0ABT4GJR6_9BACL</name>
<dbReference type="Proteomes" id="UP001527099">
    <property type="component" value="Unassembled WGS sequence"/>
</dbReference>
<sequence>MGLISRTEQIHNRFIELAGEEYTEDWRKAIFENIKLLSTELEHFQIAASLALNGIVTGRIHSDIFTETEIKIGLQQVLEITK</sequence>
<protein>
    <recommendedName>
        <fullName evidence="3">TetR family transcriptional regulator</fullName>
    </recommendedName>
</protein>
<dbReference type="EMBL" id="JAMDMX010000097">
    <property type="protein sequence ID" value="MCY9696431.1"/>
    <property type="molecule type" value="Genomic_DNA"/>
</dbReference>
<comment type="caution">
    <text evidence="1">The sequence shown here is derived from an EMBL/GenBank/DDBJ whole genome shotgun (WGS) entry which is preliminary data.</text>
</comment>
<evidence type="ECO:0000313" key="2">
    <source>
        <dbReference type="Proteomes" id="UP001527099"/>
    </source>
</evidence>
<keyword evidence="2" id="KW-1185">Reference proteome</keyword>
<accession>A0ABT4GJR6</accession>
<evidence type="ECO:0000313" key="1">
    <source>
        <dbReference type="EMBL" id="MCY9696431.1"/>
    </source>
</evidence>